<keyword evidence="10 14" id="KW-0012">Acyltransferase</keyword>
<dbReference type="CDD" id="cd00834">
    <property type="entry name" value="KAS_I_II"/>
    <property type="match status" value="1"/>
</dbReference>
<dbReference type="InterPro" id="IPR000794">
    <property type="entry name" value="Beta-ketoacyl_synthase"/>
</dbReference>
<evidence type="ECO:0000313" key="18">
    <source>
        <dbReference type="EMBL" id="SFA77262.1"/>
    </source>
</evidence>
<dbReference type="InterPro" id="IPR018201">
    <property type="entry name" value="Ketoacyl_synth_AS"/>
</dbReference>
<evidence type="ECO:0000256" key="5">
    <source>
        <dbReference type="ARBA" id="ARBA00022516"/>
    </source>
</evidence>
<dbReference type="PROSITE" id="PS52004">
    <property type="entry name" value="KS3_2"/>
    <property type="match status" value="1"/>
</dbReference>
<evidence type="ECO:0000256" key="1">
    <source>
        <dbReference type="ARBA" id="ARBA00005194"/>
    </source>
</evidence>
<gene>
    <name evidence="18" type="ORF">SAMN04488528_1002160</name>
</gene>
<dbReference type="FunFam" id="3.40.47.10:FF:000009">
    <property type="entry name" value="3-oxoacyl-[acyl-carrier-protein] synthase 2"/>
    <property type="match status" value="1"/>
</dbReference>
<keyword evidence="9 14" id="KW-0275">Fatty acid biosynthesis</keyword>
<dbReference type="AlphaFoldDB" id="A0A1I0VLQ8"/>
<keyword evidence="6 14" id="KW-0808">Transferase</keyword>
<name>A0A1I0VLQ8_9CLOT</name>
<sequence length="411" mass="44212">MNRVVITSMGAITPIGTNVDTFWEANKQGTNGIEKITAFDTSDFKVKLAGEIKDYSVEKFLDKREAKRYDRFCQFAMIATEEAINNSKLDLGNIDKDRFGVAVGSGIGGFNTLEKEHKNLIEKGPRRVSPLFIPMMIGNIAGGNIAVKYGAKGSVLNIVTACATGTHSIGEAYRMIKHGYMDLMIAGGCEASITPLSLAGFTSLTALSTSEDVNKASIPFNKNRSGFVMGEGSGVLLLESLEHAKKRGATILGEIVGYGSTCDAYHMTSPHPNGEGSKKAMKLAINEAGIENKDLGYINAHGTGTPYNDKFETLAIKGALEEEAYNIPISSTKSMTGHLLGAAGAVESIVCIKALQEGFIPPTINLDEKDEDCDLNYVPNVGIKREIKYAMSNSLGFGGHNATLLFKKWEE</sequence>
<evidence type="ECO:0000256" key="9">
    <source>
        <dbReference type="ARBA" id="ARBA00023160"/>
    </source>
</evidence>
<feature type="domain" description="Ketosynthase family 3 (KS3)" evidence="17">
    <location>
        <begin position="1"/>
        <end position="408"/>
    </location>
</feature>
<evidence type="ECO:0000256" key="16">
    <source>
        <dbReference type="RuleBase" id="RU003694"/>
    </source>
</evidence>
<dbReference type="InterPro" id="IPR014031">
    <property type="entry name" value="Ketoacyl_synth_C"/>
</dbReference>
<dbReference type="GO" id="GO:0005829">
    <property type="term" value="C:cytosol"/>
    <property type="evidence" value="ECO:0007669"/>
    <property type="project" value="TreeGrafter"/>
</dbReference>
<dbReference type="Proteomes" id="UP000198619">
    <property type="component" value="Unassembled WGS sequence"/>
</dbReference>
<dbReference type="InterPro" id="IPR014030">
    <property type="entry name" value="Ketoacyl_synth_N"/>
</dbReference>
<comment type="catalytic activity">
    <reaction evidence="13 14">
        <text>a fatty acyl-[ACP] + malonyl-[ACP] + H(+) = a 3-oxoacyl-[ACP] + holo-[ACP] + CO2</text>
        <dbReference type="Rhea" id="RHEA:22836"/>
        <dbReference type="Rhea" id="RHEA-COMP:9623"/>
        <dbReference type="Rhea" id="RHEA-COMP:9685"/>
        <dbReference type="Rhea" id="RHEA-COMP:9916"/>
        <dbReference type="Rhea" id="RHEA-COMP:14125"/>
        <dbReference type="ChEBI" id="CHEBI:15378"/>
        <dbReference type="ChEBI" id="CHEBI:16526"/>
        <dbReference type="ChEBI" id="CHEBI:64479"/>
        <dbReference type="ChEBI" id="CHEBI:78449"/>
        <dbReference type="ChEBI" id="CHEBI:78776"/>
        <dbReference type="ChEBI" id="CHEBI:138651"/>
    </reaction>
</comment>
<evidence type="ECO:0000313" key="19">
    <source>
        <dbReference type="Proteomes" id="UP000198619"/>
    </source>
</evidence>
<keyword evidence="7" id="KW-0276">Fatty acid metabolism</keyword>
<dbReference type="PIRSF" id="PIRSF000447">
    <property type="entry name" value="KAS_II"/>
    <property type="match status" value="1"/>
</dbReference>
<dbReference type="RefSeq" id="WP_090038386.1">
    <property type="nucleotide sequence ID" value="NZ_FOKI01000002.1"/>
</dbReference>
<dbReference type="EC" id="2.3.1.179" evidence="3 14"/>
<evidence type="ECO:0000256" key="10">
    <source>
        <dbReference type="ARBA" id="ARBA00023315"/>
    </source>
</evidence>
<dbReference type="SMART" id="SM00825">
    <property type="entry name" value="PKS_KS"/>
    <property type="match status" value="1"/>
</dbReference>
<evidence type="ECO:0000256" key="14">
    <source>
        <dbReference type="PIRNR" id="PIRNR000447"/>
    </source>
</evidence>
<dbReference type="Pfam" id="PF00109">
    <property type="entry name" value="ketoacyl-synt"/>
    <property type="match status" value="1"/>
</dbReference>
<keyword evidence="8" id="KW-0443">Lipid metabolism</keyword>
<dbReference type="InterPro" id="IPR020841">
    <property type="entry name" value="PKS_Beta-ketoAc_synthase_dom"/>
</dbReference>
<dbReference type="InterPro" id="IPR016039">
    <property type="entry name" value="Thiolase-like"/>
</dbReference>
<organism evidence="18 19">
    <name type="scientific">Clostridium frigidicarnis</name>
    <dbReference type="NCBI Taxonomy" id="84698"/>
    <lineage>
        <taxon>Bacteria</taxon>
        <taxon>Bacillati</taxon>
        <taxon>Bacillota</taxon>
        <taxon>Clostridia</taxon>
        <taxon>Eubacteriales</taxon>
        <taxon>Clostridiaceae</taxon>
        <taxon>Clostridium</taxon>
    </lineage>
</organism>
<evidence type="ECO:0000256" key="2">
    <source>
        <dbReference type="ARBA" id="ARBA00008467"/>
    </source>
</evidence>
<accession>A0A1I0VLQ8</accession>
<dbReference type="Gene3D" id="3.40.47.10">
    <property type="match status" value="1"/>
</dbReference>
<evidence type="ECO:0000256" key="15">
    <source>
        <dbReference type="PIRSR" id="PIRSR000447-1"/>
    </source>
</evidence>
<evidence type="ECO:0000256" key="4">
    <source>
        <dbReference type="ARBA" id="ARBA00014657"/>
    </source>
</evidence>
<evidence type="ECO:0000256" key="11">
    <source>
        <dbReference type="ARBA" id="ARBA00024006"/>
    </source>
</evidence>
<evidence type="ECO:0000256" key="13">
    <source>
        <dbReference type="ARBA" id="ARBA00047659"/>
    </source>
</evidence>
<feature type="active site" description="For beta-ketoacyl synthase activity" evidence="15">
    <location>
        <position position="162"/>
    </location>
</feature>
<evidence type="ECO:0000259" key="17">
    <source>
        <dbReference type="PROSITE" id="PS52004"/>
    </source>
</evidence>
<dbReference type="PANTHER" id="PTHR11712">
    <property type="entry name" value="POLYKETIDE SYNTHASE-RELATED"/>
    <property type="match status" value="1"/>
</dbReference>
<keyword evidence="19" id="KW-1185">Reference proteome</keyword>
<evidence type="ECO:0000256" key="6">
    <source>
        <dbReference type="ARBA" id="ARBA00022679"/>
    </source>
</evidence>
<dbReference type="NCBIfam" id="NF005589">
    <property type="entry name" value="PRK07314.1"/>
    <property type="match status" value="1"/>
</dbReference>
<reference evidence="18 19" key="1">
    <citation type="submission" date="2016-10" db="EMBL/GenBank/DDBJ databases">
        <authorList>
            <person name="de Groot N.N."/>
        </authorList>
    </citation>
    <scope>NUCLEOTIDE SEQUENCE [LARGE SCALE GENOMIC DNA]</scope>
    <source>
        <strain evidence="18 19">DSM 12271</strain>
    </source>
</reference>
<dbReference type="SUPFAM" id="SSF53901">
    <property type="entry name" value="Thiolase-like"/>
    <property type="match status" value="2"/>
</dbReference>
<proteinExistence type="inferred from homology"/>
<comment type="function">
    <text evidence="11 14">Involved in the type II fatty acid elongation cycle. Catalyzes the elongation of a wide range of acyl-ACP by the addition of two carbons from malonyl-ACP to an acyl acceptor. Can efficiently catalyze the conversion of palmitoleoyl-ACP (cis-hexadec-9-enoyl-ACP) to cis-vaccenoyl-ACP (cis-octadec-11-enoyl-ACP), an essential step in the thermal regulation of fatty acid composition.</text>
</comment>
<comment type="catalytic activity">
    <reaction evidence="12 14">
        <text>(9Z)-hexadecenoyl-[ACP] + malonyl-[ACP] + H(+) = 3-oxo-(11Z)-octadecenoyl-[ACP] + holo-[ACP] + CO2</text>
        <dbReference type="Rhea" id="RHEA:55040"/>
        <dbReference type="Rhea" id="RHEA-COMP:9623"/>
        <dbReference type="Rhea" id="RHEA-COMP:9685"/>
        <dbReference type="Rhea" id="RHEA-COMP:10800"/>
        <dbReference type="Rhea" id="RHEA-COMP:14074"/>
        <dbReference type="ChEBI" id="CHEBI:15378"/>
        <dbReference type="ChEBI" id="CHEBI:16526"/>
        <dbReference type="ChEBI" id="CHEBI:64479"/>
        <dbReference type="ChEBI" id="CHEBI:78449"/>
        <dbReference type="ChEBI" id="CHEBI:83989"/>
        <dbReference type="ChEBI" id="CHEBI:138538"/>
        <dbReference type="EC" id="2.3.1.179"/>
    </reaction>
</comment>
<dbReference type="OrthoDB" id="9808669at2"/>
<evidence type="ECO:0000256" key="3">
    <source>
        <dbReference type="ARBA" id="ARBA00012356"/>
    </source>
</evidence>
<dbReference type="NCBIfam" id="TIGR03150">
    <property type="entry name" value="fabF"/>
    <property type="match status" value="1"/>
</dbReference>
<comment type="similarity">
    <text evidence="2 14 16">Belongs to the thiolase-like superfamily. Beta-ketoacyl-ACP synthases family.</text>
</comment>
<evidence type="ECO:0000256" key="8">
    <source>
        <dbReference type="ARBA" id="ARBA00023098"/>
    </source>
</evidence>
<protein>
    <recommendedName>
        <fullName evidence="4 14">3-oxoacyl-[acyl-carrier-protein] synthase 2</fullName>
        <ecNumber evidence="3 14">2.3.1.179</ecNumber>
    </recommendedName>
</protein>
<dbReference type="GO" id="GO:0006633">
    <property type="term" value="P:fatty acid biosynthetic process"/>
    <property type="evidence" value="ECO:0007669"/>
    <property type="project" value="UniProtKB-UniRule"/>
</dbReference>
<dbReference type="Pfam" id="PF02801">
    <property type="entry name" value="Ketoacyl-synt_C"/>
    <property type="match status" value="1"/>
</dbReference>
<dbReference type="PANTHER" id="PTHR11712:SF336">
    <property type="entry name" value="3-OXOACYL-[ACYL-CARRIER-PROTEIN] SYNTHASE, MITOCHONDRIAL"/>
    <property type="match status" value="1"/>
</dbReference>
<dbReference type="STRING" id="84698.SAMN04488528_1002160"/>
<evidence type="ECO:0000256" key="7">
    <source>
        <dbReference type="ARBA" id="ARBA00022832"/>
    </source>
</evidence>
<evidence type="ECO:0000256" key="12">
    <source>
        <dbReference type="ARBA" id="ARBA00047318"/>
    </source>
</evidence>
<dbReference type="InterPro" id="IPR017568">
    <property type="entry name" value="3-oxoacyl-ACP_synth-2"/>
</dbReference>
<dbReference type="EMBL" id="FOKI01000002">
    <property type="protein sequence ID" value="SFA77262.1"/>
    <property type="molecule type" value="Genomic_DNA"/>
</dbReference>
<dbReference type="UniPathway" id="UPA00094"/>
<comment type="pathway">
    <text evidence="1 14">Lipid metabolism; fatty acid biosynthesis.</text>
</comment>
<keyword evidence="5 14" id="KW-0444">Lipid biosynthesis</keyword>
<dbReference type="GO" id="GO:0004315">
    <property type="term" value="F:3-oxoacyl-[acyl-carrier-protein] synthase activity"/>
    <property type="evidence" value="ECO:0007669"/>
    <property type="project" value="UniProtKB-UniRule"/>
</dbReference>
<dbReference type="PROSITE" id="PS00606">
    <property type="entry name" value="KS3_1"/>
    <property type="match status" value="1"/>
</dbReference>